<evidence type="ECO:0000313" key="1">
    <source>
        <dbReference type="Proteomes" id="UP000887569"/>
    </source>
</evidence>
<organism evidence="1 2">
    <name type="scientific">Parascaris univalens</name>
    <name type="common">Nematode worm</name>
    <dbReference type="NCBI Taxonomy" id="6257"/>
    <lineage>
        <taxon>Eukaryota</taxon>
        <taxon>Metazoa</taxon>
        <taxon>Ecdysozoa</taxon>
        <taxon>Nematoda</taxon>
        <taxon>Chromadorea</taxon>
        <taxon>Rhabditida</taxon>
        <taxon>Spirurina</taxon>
        <taxon>Ascaridomorpha</taxon>
        <taxon>Ascaridoidea</taxon>
        <taxon>Ascarididae</taxon>
        <taxon>Parascaris</taxon>
    </lineage>
</organism>
<keyword evidence="1" id="KW-1185">Reference proteome</keyword>
<reference evidence="2" key="1">
    <citation type="submission" date="2022-11" db="UniProtKB">
        <authorList>
            <consortium name="WormBaseParasite"/>
        </authorList>
    </citation>
    <scope>IDENTIFICATION</scope>
</reference>
<dbReference type="WBParaSite" id="PgB02X_g148_t04">
    <property type="protein sequence ID" value="PgB02X_g148_t04"/>
    <property type="gene ID" value="PgB02X_g148"/>
</dbReference>
<proteinExistence type="predicted"/>
<protein>
    <submittedName>
        <fullName evidence="2">Ig-like domain-containing protein</fullName>
    </submittedName>
</protein>
<sequence length="93" mass="10643">RMLLERRIFSSQAAIYFRKQLYPTTTPLLKMWPLAISNNTASNVITLGILITQTYGTNHKQVLSDAVCPPNRVNVSRRLLLPHRLFHLDNGLL</sequence>
<evidence type="ECO:0000313" key="2">
    <source>
        <dbReference type="WBParaSite" id="PgB02X_g148_t04"/>
    </source>
</evidence>
<dbReference type="Proteomes" id="UP000887569">
    <property type="component" value="Unplaced"/>
</dbReference>
<dbReference type="AlphaFoldDB" id="A0A914ZG73"/>
<accession>A0A914ZG73</accession>
<name>A0A914ZG73_PARUN</name>